<accession>A0A940MWA5</accession>
<keyword evidence="4" id="KW-1185">Reference proteome</keyword>
<evidence type="ECO:0008006" key="5">
    <source>
        <dbReference type="Google" id="ProtNLM"/>
    </source>
</evidence>
<feature type="compositionally biased region" description="Polar residues" evidence="1">
    <location>
        <begin position="713"/>
        <end position="722"/>
    </location>
</feature>
<keyword evidence="2" id="KW-1133">Transmembrane helix</keyword>
<dbReference type="RefSeq" id="WP_209371493.1">
    <property type="nucleotide sequence ID" value="NZ_JAGIZA010000003.1"/>
</dbReference>
<reference evidence="3" key="1">
    <citation type="submission" date="2021-03" db="EMBL/GenBank/DDBJ databases">
        <authorList>
            <person name="So Y."/>
        </authorList>
    </citation>
    <scope>NUCLEOTIDE SEQUENCE</scope>
    <source>
        <strain evidence="3">SG15</strain>
    </source>
</reference>
<keyword evidence="2" id="KW-0812">Transmembrane</keyword>
<name>A0A940MWA5_9PROT</name>
<gene>
    <name evidence="3" type="ORF">J5Y10_05165</name>
</gene>
<proteinExistence type="predicted"/>
<comment type="caution">
    <text evidence="3">The sequence shown here is derived from an EMBL/GenBank/DDBJ whole genome shotgun (WGS) entry which is preliminary data.</text>
</comment>
<feature type="compositionally biased region" description="Low complexity" evidence="1">
    <location>
        <begin position="645"/>
        <end position="657"/>
    </location>
</feature>
<dbReference type="Gene3D" id="1.10.530.10">
    <property type="match status" value="1"/>
</dbReference>
<evidence type="ECO:0000313" key="3">
    <source>
        <dbReference type="EMBL" id="MBP0492165.1"/>
    </source>
</evidence>
<protein>
    <recommendedName>
        <fullName evidence="5">Phage tail lysozyme domain-containing protein</fullName>
    </recommendedName>
</protein>
<dbReference type="EMBL" id="JAGIZA010000003">
    <property type="protein sequence ID" value="MBP0492165.1"/>
    <property type="molecule type" value="Genomic_DNA"/>
</dbReference>
<keyword evidence="2" id="KW-0472">Membrane</keyword>
<dbReference type="SUPFAM" id="SSF53955">
    <property type="entry name" value="Lysozyme-like"/>
    <property type="match status" value="1"/>
</dbReference>
<feature type="transmembrane region" description="Helical" evidence="2">
    <location>
        <begin position="376"/>
        <end position="397"/>
    </location>
</feature>
<evidence type="ECO:0000256" key="1">
    <source>
        <dbReference type="SAM" id="MobiDB-lite"/>
    </source>
</evidence>
<sequence length="735" mass="76610">MATASAGTLSVTLTANDRLSPALTRVNALATKMQAGLSRMGSIGGLGGAGGLNRLANSARGASRGLEAMIPALGVLTAAGTVAGVVRLVTGFADMGAQLGRAAYRVQTTASGLAALQGAARIAGSSAQDLTAGLQGLGDALSDAVGGRDATALQYFTLLGIKMRDATGHARTASDVLPEVADGIARIADPRLQARVLGALRIPESLIPFMKRGAAGLAEYASEARRLGAITDDGAASAARFEKQQSMLRLAGEGLVNTIAQRLAPSIGGLMERMTEWIAKNREWLAQKVEAVVTAVAGAVEQLATRIKAWVDDGGWDRFSSRIQAIGEGIEKVVQSMGGWENAIIVVGGLLAANMVAPLASIVGSLGVIAAFRAPAWLLGMVGVTGLGAAGAFALGMKPSTTNAGEREELERQRSDPAALAREMEPARVWSRQASLLDRMLNFPAERIIGRIATGPAAGFANRAGREAQRSVDVGPAPTDLLGLIGRSEGTDRGRGYNETLGYGAYTGGARNLTGMTLEEVDKMQSEMLRHPDNKLNSSAAGRYQITQTTLRGLVREMGLDPRTTRYDEATQDKLATALAERRGLRAFQAGNITREEFQSRLAQEWASIPDPRTGQGFYPGQRRPGVSQSMVDGVLGAVRERPNAAPSPASSPAPAARYADPLDPRSLPALPERPTAGRPGRGEEPMQNPSLGPQAQRVDVRVQLAGPGSAGATVTTRTQDGSVRVERTGLGGLG</sequence>
<evidence type="ECO:0000313" key="4">
    <source>
        <dbReference type="Proteomes" id="UP000677537"/>
    </source>
</evidence>
<feature type="region of interest" description="Disordered" evidence="1">
    <location>
        <begin position="642"/>
        <end position="735"/>
    </location>
</feature>
<organism evidence="3 4">
    <name type="scientific">Roseomonas indoligenes</name>
    <dbReference type="NCBI Taxonomy" id="2820811"/>
    <lineage>
        <taxon>Bacteria</taxon>
        <taxon>Pseudomonadati</taxon>
        <taxon>Pseudomonadota</taxon>
        <taxon>Alphaproteobacteria</taxon>
        <taxon>Acetobacterales</taxon>
        <taxon>Roseomonadaceae</taxon>
        <taxon>Roseomonas</taxon>
    </lineage>
</organism>
<dbReference type="Proteomes" id="UP000677537">
    <property type="component" value="Unassembled WGS sequence"/>
</dbReference>
<dbReference type="AlphaFoldDB" id="A0A940MWA5"/>
<dbReference type="InterPro" id="IPR023346">
    <property type="entry name" value="Lysozyme-like_dom_sf"/>
</dbReference>
<feature type="region of interest" description="Disordered" evidence="1">
    <location>
        <begin position="607"/>
        <end position="629"/>
    </location>
</feature>
<evidence type="ECO:0000256" key="2">
    <source>
        <dbReference type="SAM" id="Phobius"/>
    </source>
</evidence>
<feature type="transmembrane region" description="Helical" evidence="2">
    <location>
        <begin position="343"/>
        <end position="369"/>
    </location>
</feature>